<evidence type="ECO:0000256" key="1">
    <source>
        <dbReference type="SAM" id="MobiDB-lite"/>
    </source>
</evidence>
<protein>
    <submittedName>
        <fullName evidence="2">Uncharacterized protein</fullName>
    </submittedName>
</protein>
<comment type="caution">
    <text evidence="2">The sequence shown here is derived from an EMBL/GenBank/DDBJ whole genome shotgun (WGS) entry which is preliminary data.</text>
</comment>
<dbReference type="Proteomes" id="UP000051836">
    <property type="component" value="Unassembled WGS sequence"/>
</dbReference>
<feature type="region of interest" description="Disordered" evidence="1">
    <location>
        <begin position="60"/>
        <end position="92"/>
    </location>
</feature>
<accession>A0A0Q3U177</accession>
<evidence type="ECO:0000313" key="2">
    <source>
        <dbReference type="EMBL" id="KQL59728.1"/>
    </source>
</evidence>
<sequence length="130" mass="14263">MKAILLPRTLLIPRKSLLSDHLKPAGENVLIAFVNNETPEHVNEEPVHFHQTVVAAPEILMPDNSDADLDSPFNPRPVDLEKKPDLDPPDPHDKWAVIKGKVSVTGDQKVNVKGQVKLKLTALGSQTSEA</sequence>
<keyword evidence="3" id="KW-1185">Reference proteome</keyword>
<proteinExistence type="predicted"/>
<organism evidence="2 3">
    <name type="scientific">Amazona aestiva</name>
    <name type="common">Blue-fronted Amazon parrot</name>
    <dbReference type="NCBI Taxonomy" id="12930"/>
    <lineage>
        <taxon>Eukaryota</taxon>
        <taxon>Metazoa</taxon>
        <taxon>Chordata</taxon>
        <taxon>Craniata</taxon>
        <taxon>Vertebrata</taxon>
        <taxon>Euteleostomi</taxon>
        <taxon>Archelosauria</taxon>
        <taxon>Archosauria</taxon>
        <taxon>Dinosauria</taxon>
        <taxon>Saurischia</taxon>
        <taxon>Theropoda</taxon>
        <taxon>Coelurosauria</taxon>
        <taxon>Aves</taxon>
        <taxon>Neognathae</taxon>
        <taxon>Neoaves</taxon>
        <taxon>Telluraves</taxon>
        <taxon>Australaves</taxon>
        <taxon>Psittaciformes</taxon>
        <taxon>Psittacidae</taxon>
        <taxon>Amazona</taxon>
    </lineage>
</organism>
<evidence type="ECO:0000313" key="3">
    <source>
        <dbReference type="Proteomes" id="UP000051836"/>
    </source>
</evidence>
<gene>
    <name evidence="2" type="ORF">AAES_179589</name>
</gene>
<dbReference type="EMBL" id="LMAW01000270">
    <property type="protein sequence ID" value="KQL59728.1"/>
    <property type="molecule type" value="Genomic_DNA"/>
</dbReference>
<name>A0A0Q3U177_AMAAE</name>
<reference evidence="2 3" key="1">
    <citation type="submission" date="2015-10" db="EMBL/GenBank/DDBJ databases">
        <authorList>
            <person name="Gilbert D.G."/>
        </authorList>
    </citation>
    <scope>NUCLEOTIDE SEQUENCE [LARGE SCALE GENOMIC DNA]</scope>
    <source>
        <strain evidence="2">FVVF132</strain>
    </source>
</reference>
<dbReference type="AlphaFoldDB" id="A0A0Q3U177"/>
<feature type="compositionally biased region" description="Basic and acidic residues" evidence="1">
    <location>
        <begin position="78"/>
        <end position="92"/>
    </location>
</feature>